<comment type="caution">
    <text evidence="2">The sequence shown here is derived from an EMBL/GenBank/DDBJ whole genome shotgun (WGS) entry which is preliminary data.</text>
</comment>
<evidence type="ECO:0000313" key="2">
    <source>
        <dbReference type="EMBL" id="GGD72722.1"/>
    </source>
</evidence>
<gene>
    <name evidence="2" type="ORF">GCM10007269_14810</name>
</gene>
<keyword evidence="1" id="KW-1133">Transmembrane helix</keyword>
<protein>
    <recommendedName>
        <fullName evidence="4">YcxB-like protein domain-containing protein</fullName>
    </recommendedName>
</protein>
<dbReference type="Proteomes" id="UP000629365">
    <property type="component" value="Unassembled WGS sequence"/>
</dbReference>
<evidence type="ECO:0000256" key="1">
    <source>
        <dbReference type="SAM" id="Phobius"/>
    </source>
</evidence>
<feature type="transmembrane region" description="Helical" evidence="1">
    <location>
        <begin position="66"/>
        <end position="84"/>
    </location>
</feature>
<keyword evidence="1" id="KW-0812">Transmembrane</keyword>
<evidence type="ECO:0000313" key="3">
    <source>
        <dbReference type="Proteomes" id="UP000629365"/>
    </source>
</evidence>
<accession>A0ABQ1RKB5</accession>
<organism evidence="2 3">
    <name type="scientific">Microbacterium murale</name>
    <dbReference type="NCBI Taxonomy" id="1081040"/>
    <lineage>
        <taxon>Bacteria</taxon>
        <taxon>Bacillati</taxon>
        <taxon>Actinomycetota</taxon>
        <taxon>Actinomycetes</taxon>
        <taxon>Micrococcales</taxon>
        <taxon>Microbacteriaceae</taxon>
        <taxon>Microbacterium</taxon>
    </lineage>
</organism>
<keyword evidence="1" id="KW-0472">Membrane</keyword>
<name>A0ABQ1RKB5_9MICO</name>
<feature type="transmembrane region" description="Helical" evidence="1">
    <location>
        <begin position="33"/>
        <end position="54"/>
    </location>
</feature>
<dbReference type="EMBL" id="BMCM01000002">
    <property type="protein sequence ID" value="GGD72722.1"/>
    <property type="molecule type" value="Genomic_DNA"/>
</dbReference>
<proteinExistence type="predicted"/>
<reference evidence="3" key="1">
    <citation type="journal article" date="2019" name="Int. J. Syst. Evol. Microbiol.">
        <title>The Global Catalogue of Microorganisms (GCM) 10K type strain sequencing project: providing services to taxonomists for standard genome sequencing and annotation.</title>
        <authorList>
            <consortium name="The Broad Institute Genomics Platform"/>
            <consortium name="The Broad Institute Genome Sequencing Center for Infectious Disease"/>
            <person name="Wu L."/>
            <person name="Ma J."/>
        </authorList>
    </citation>
    <scope>NUCLEOTIDE SEQUENCE [LARGE SCALE GENOMIC DNA]</scope>
    <source>
        <strain evidence="3">CCM 7640</strain>
    </source>
</reference>
<evidence type="ECO:0008006" key="4">
    <source>
        <dbReference type="Google" id="ProtNLM"/>
    </source>
</evidence>
<keyword evidence="3" id="KW-1185">Reference proteome</keyword>
<dbReference type="RefSeq" id="WP_188435950.1">
    <property type="nucleotide sequence ID" value="NZ_BMCM01000002.1"/>
</dbReference>
<sequence>MTSAASPRSMPVDRELLRGMSADATIYSLTRPLALIAYTALIAAFVLNAIVLSIVGGVDEEQTTTLTWTLVAIAAFAVASILFTRAQVRRAITTAMPSGSTVGVSLGDETITLFAKNGVSDMAYSTFRAVRVGRHAVILLLRGASIVTAVPRALLSDADIAQLKSKI</sequence>